<dbReference type="Pfam" id="PF01963">
    <property type="entry name" value="TraB_PrgY_gumN"/>
    <property type="match status" value="1"/>
</dbReference>
<dbReference type="RefSeq" id="WP_237875447.1">
    <property type="nucleotide sequence ID" value="NZ_JAKLTR010000016.1"/>
</dbReference>
<evidence type="ECO:0000256" key="10">
    <source>
        <dbReference type="ARBA" id="ARBA00023049"/>
    </source>
</evidence>
<comment type="cofactor">
    <cofactor evidence="2">
        <name>Co(2+)</name>
        <dbReference type="ChEBI" id="CHEBI:48828"/>
    </cofactor>
</comment>
<comment type="cofactor">
    <cofactor evidence="1">
        <name>Mn(2+)</name>
        <dbReference type="ChEBI" id="CHEBI:29035"/>
    </cofactor>
</comment>
<dbReference type="Proteomes" id="UP001165367">
    <property type="component" value="Unassembled WGS sequence"/>
</dbReference>
<organism evidence="14 15">
    <name type="scientific">Terrimonas ginsenosidimutans</name>
    <dbReference type="NCBI Taxonomy" id="2908004"/>
    <lineage>
        <taxon>Bacteria</taxon>
        <taxon>Pseudomonadati</taxon>
        <taxon>Bacteroidota</taxon>
        <taxon>Chitinophagia</taxon>
        <taxon>Chitinophagales</taxon>
        <taxon>Chitinophagaceae</taxon>
        <taxon>Terrimonas</taxon>
    </lineage>
</organism>
<keyword evidence="12" id="KW-0325">Glycoprotein</keyword>
<keyword evidence="5" id="KW-0812">Transmembrane</keyword>
<evidence type="ECO:0000256" key="8">
    <source>
        <dbReference type="ARBA" id="ARBA00022801"/>
    </source>
</evidence>
<evidence type="ECO:0000256" key="5">
    <source>
        <dbReference type="ARBA" id="ARBA00022692"/>
    </source>
</evidence>
<keyword evidence="15" id="KW-1185">Reference proteome</keyword>
<feature type="signal peptide" evidence="13">
    <location>
        <begin position="1"/>
        <end position="18"/>
    </location>
</feature>
<evidence type="ECO:0000256" key="13">
    <source>
        <dbReference type="SAM" id="SignalP"/>
    </source>
</evidence>
<evidence type="ECO:0000256" key="11">
    <source>
        <dbReference type="ARBA" id="ARBA00023136"/>
    </source>
</evidence>
<dbReference type="PANTHER" id="PTHR31120">
    <property type="entry name" value="METALLOPROTEASE TIKI"/>
    <property type="match status" value="1"/>
</dbReference>
<protein>
    <submittedName>
        <fullName evidence="14">TraB/GumN family protein</fullName>
    </submittedName>
</protein>
<comment type="subcellular location">
    <subcellularLocation>
        <location evidence="3">Membrane</location>
        <topology evidence="3">Single-pass type I membrane protein</topology>
    </subcellularLocation>
</comment>
<keyword evidence="4" id="KW-0645">Protease</keyword>
<dbReference type="EMBL" id="JAKLTR010000016">
    <property type="protein sequence ID" value="MCG2616910.1"/>
    <property type="molecule type" value="Genomic_DNA"/>
</dbReference>
<keyword evidence="10" id="KW-0482">Metalloprotease</keyword>
<keyword evidence="6" id="KW-0479">Metal-binding</keyword>
<dbReference type="PANTHER" id="PTHR31120:SF6">
    <property type="entry name" value="METALLOPROTEASE TIKI HOMOLOG"/>
    <property type="match status" value="1"/>
</dbReference>
<dbReference type="CDD" id="cd14789">
    <property type="entry name" value="Tiki"/>
    <property type="match status" value="1"/>
</dbReference>
<accession>A0ABS9KX63</accession>
<name>A0ABS9KX63_9BACT</name>
<evidence type="ECO:0000313" key="14">
    <source>
        <dbReference type="EMBL" id="MCG2616910.1"/>
    </source>
</evidence>
<evidence type="ECO:0000256" key="12">
    <source>
        <dbReference type="ARBA" id="ARBA00023180"/>
    </source>
</evidence>
<gene>
    <name evidence="14" type="ORF">LZZ85_21615</name>
</gene>
<evidence type="ECO:0000256" key="7">
    <source>
        <dbReference type="ARBA" id="ARBA00022729"/>
    </source>
</evidence>
<reference evidence="14" key="1">
    <citation type="submission" date="2022-01" db="EMBL/GenBank/DDBJ databases">
        <authorList>
            <person name="Jo J.-H."/>
            <person name="Im W.-T."/>
        </authorList>
    </citation>
    <scope>NUCLEOTIDE SEQUENCE</scope>
    <source>
        <strain evidence="14">NA20</strain>
    </source>
</reference>
<evidence type="ECO:0000256" key="9">
    <source>
        <dbReference type="ARBA" id="ARBA00022989"/>
    </source>
</evidence>
<evidence type="ECO:0000256" key="3">
    <source>
        <dbReference type="ARBA" id="ARBA00004479"/>
    </source>
</evidence>
<evidence type="ECO:0000256" key="4">
    <source>
        <dbReference type="ARBA" id="ARBA00022670"/>
    </source>
</evidence>
<evidence type="ECO:0000313" key="15">
    <source>
        <dbReference type="Proteomes" id="UP001165367"/>
    </source>
</evidence>
<feature type="chain" id="PRO_5046506984" evidence="13">
    <location>
        <begin position="19"/>
        <end position="1265"/>
    </location>
</feature>
<dbReference type="InterPro" id="IPR040230">
    <property type="entry name" value="TIKI1/2-like"/>
</dbReference>
<keyword evidence="9" id="KW-1133">Transmembrane helix</keyword>
<sequence>MKRFVFLLLFTLPLLADAQSRTRTRNYPSLLWEISGNGMKKPSYLFGTMHVSSKLAFHLADSFYIGIRNADVVALETNPESWQEDMSKYDLDDGYSAYRGKYAAALAPSDYLRMRTLSFGKYDDKIERALHSNPSTINNLLYRSYGNASSDFEEDTYLDMYIYQCGKKWGKKVAGVERYGESMRLMAEAYRDAAKDKNKRERSYDQDDNFSSGKLQEAYRSGNLDWLDSINKFNSFSRAFDEKFLYKRNEIQAGSIDSILKSGLSLFVGVGAAHLPGGRGVIEMLREKGYRLRPVKMGARDSQHKGQVEKIRVPVQFATQTSDDGFFKVDMPGKLYQLGEDPAIDQRQYADMANGSYYMVSRIITNAWMWGQSADRVQRVVDSLLYENIPGKIISKTSVVRNGYPGIDIINKTRRGDIQRYNIFVTPSEILIFKISGTGDYVTQGLEAQRFFSSIQLKERHLATGVAGWKKYSPAYGGFSIDMPHEPFTGNNGNRIFDAEDKSTNTQYRVLRTDIHNYRFVEEDTFDLGLMEESFAASDFIDKQLSRQHTTANGYPALDLKYKDKQGAVYLVRFLIQGTHYYTLIAHGQREVPAMINFINSFVIKPLIYPSPVLRTDTSLFFQVRTPVFPDDKKEKIDLPAISMYNYPADDDADEIASGVFRSNTISNDTTGEKIFVSFFRSPRYTYLEDSTILEKEHLFGDSSWIVRKKISTVLPNKMKAWEVILSDSGSSRMLWEKTFYKDGIGFSIMTQGDTLTAPSSFVKSFFETFTPADTLQGSDMFVKKSNLFFEDFLSKDSAIHRRAVKGIYLVKLDSSDIGGLKKVMSTIGWSEKDYLGVKKQLIRKLVVMKDPAATNYLKELYQAAGDTLELQYAILGSMVDQQTSYSYKTFRDIVMAEPPVLSLRNDLNGNQSLRYAGVNSEVRLIEGLGDSLKLAKAILPDILPLINLDDYKYPMMTLLSQMIDSGWVKPDDYKAYYQRFLLEAKQEWKRQVISEKQKSIDKAKEAQDDELVMSPYYSGTDEEAESGNDNLNLYANLLMPYWNKDKQVPALVNQLLASSDKKLKYSILISLIRLKKPYPDTLVNYFAGLDEYRYSLYQDLEELEKSALFPAAENNQLALSRSKLLSDNVRKPDSLLFIDKIKATVKGREGWVYFFKYKIKKDDARWGIASVGLISLDSAKYEWEVGPGGEKFDEEIDEYGSEYDFTAFSETKLKEDEPEFPQLQQELKKMLYSKRKSAKEFYGQYDRANYGSDELNITIDEEPE</sequence>
<keyword evidence="11" id="KW-0472">Membrane</keyword>
<evidence type="ECO:0000256" key="6">
    <source>
        <dbReference type="ARBA" id="ARBA00022723"/>
    </source>
</evidence>
<keyword evidence="8" id="KW-0378">Hydrolase</keyword>
<evidence type="ECO:0000256" key="2">
    <source>
        <dbReference type="ARBA" id="ARBA00001941"/>
    </source>
</evidence>
<proteinExistence type="predicted"/>
<evidence type="ECO:0000256" key="1">
    <source>
        <dbReference type="ARBA" id="ARBA00001936"/>
    </source>
</evidence>
<keyword evidence="7 13" id="KW-0732">Signal</keyword>
<comment type="caution">
    <text evidence="14">The sequence shown here is derived from an EMBL/GenBank/DDBJ whole genome shotgun (WGS) entry which is preliminary data.</text>
</comment>
<dbReference type="InterPro" id="IPR002816">
    <property type="entry name" value="TraB/PrgY/GumN_fam"/>
</dbReference>